<dbReference type="EMBL" id="QPII01000010">
    <property type="protein sequence ID" value="RCV88345.1"/>
    <property type="molecule type" value="Genomic_DNA"/>
</dbReference>
<sequence length="270" mass="30039">MLDPESLRIEGQGSKIVGAFIVSHEDEKKAVPFEFPNPTNLPITSLGETEFPHIHLRFIAGGVVPIQLRLHDVVRFCQVELAGAANLKVEYIGQSFGDNGSSDALQRLIGKTGKQGHGSFQKVLADLSDRYPDSESHVLLYSYEQYKNYMFMGGGVPAVNNFESGEDRLDRLMNAEYTRENRIDLIEAGLIRYFQPAYNDIYKKTFPRESHAMLQSLFEADVTGLAISLSTLEHSISVYSDQVSPSAMHCAQFPIVDDAARASFLDLAML</sequence>
<proteinExistence type="predicted"/>
<dbReference type="Proteomes" id="UP000252405">
    <property type="component" value="Unassembled WGS sequence"/>
</dbReference>
<evidence type="ECO:0000313" key="2">
    <source>
        <dbReference type="Proteomes" id="UP000252405"/>
    </source>
</evidence>
<dbReference type="AlphaFoldDB" id="A0A368TUB4"/>
<keyword evidence="2" id="KW-1185">Reference proteome</keyword>
<protein>
    <submittedName>
        <fullName evidence="1">Uncharacterized protein</fullName>
    </submittedName>
</protein>
<reference evidence="1 2" key="1">
    <citation type="submission" date="2018-07" db="EMBL/GenBank/DDBJ databases">
        <title>Halomonas montanilacus sp. nov., isolated from Lake Pengyan on Tibetan Plateau.</title>
        <authorList>
            <person name="Lu H."/>
            <person name="Xing P."/>
            <person name="Wu Q."/>
        </authorList>
    </citation>
    <scope>NUCLEOTIDE SEQUENCE [LARGE SCALE GENOMIC DNA]</scope>
    <source>
        <strain evidence="1 2">PYC7W</strain>
    </source>
</reference>
<organism evidence="1 2">
    <name type="scientific">Billgrantia montanilacus</name>
    <dbReference type="NCBI Taxonomy" id="2282305"/>
    <lineage>
        <taxon>Bacteria</taxon>
        <taxon>Pseudomonadati</taxon>
        <taxon>Pseudomonadota</taxon>
        <taxon>Gammaproteobacteria</taxon>
        <taxon>Oceanospirillales</taxon>
        <taxon>Halomonadaceae</taxon>
        <taxon>Billgrantia</taxon>
    </lineage>
</organism>
<name>A0A368TUB4_9GAMM</name>
<gene>
    <name evidence="1" type="ORF">DU505_13705</name>
</gene>
<accession>A0A368TUB4</accession>
<comment type="caution">
    <text evidence="1">The sequence shown here is derived from an EMBL/GenBank/DDBJ whole genome shotgun (WGS) entry which is preliminary data.</text>
</comment>
<evidence type="ECO:0000313" key="1">
    <source>
        <dbReference type="EMBL" id="RCV88345.1"/>
    </source>
</evidence>